<dbReference type="EMBL" id="CALYLO010000016">
    <property type="protein sequence ID" value="CAH8249450.1"/>
    <property type="molecule type" value="Genomic_DNA"/>
</dbReference>
<evidence type="ECO:0000313" key="3">
    <source>
        <dbReference type="EMBL" id="CAH8246314.1"/>
    </source>
</evidence>
<feature type="region of interest" description="Disordered" evidence="1">
    <location>
        <begin position="115"/>
        <end position="158"/>
    </location>
</feature>
<feature type="compositionally biased region" description="Basic and acidic residues" evidence="1">
    <location>
        <begin position="145"/>
        <end position="158"/>
    </location>
</feature>
<feature type="compositionally biased region" description="Polar residues" evidence="1">
    <location>
        <begin position="127"/>
        <end position="140"/>
    </location>
</feature>
<dbReference type="EMBL" id="CALYLO010000003">
    <property type="protein sequence ID" value="CAH8245684.1"/>
    <property type="molecule type" value="Genomic_DNA"/>
</dbReference>
<gene>
    <name evidence="2" type="ORF">WJ0W_002919</name>
    <name evidence="3" type="ORF">WJ0W_003549</name>
    <name evidence="4" type="ORF">WJ0W_005681</name>
    <name evidence="5" type="ORF">WJ0W_006635</name>
</gene>
<organism evidence="5 6">
    <name type="scientific">Paenibacillus melissococcoides</name>
    <dbReference type="NCBI Taxonomy" id="2912268"/>
    <lineage>
        <taxon>Bacteria</taxon>
        <taxon>Bacillati</taxon>
        <taxon>Bacillota</taxon>
        <taxon>Bacilli</taxon>
        <taxon>Bacillales</taxon>
        <taxon>Paenibacillaceae</taxon>
        <taxon>Paenibacillus</taxon>
    </lineage>
</organism>
<sequence>MQGWIKLHRKIRYNAIFNNHQLYRLWTICLLTATHKRREQIVGNQTVLLEPGQFVTGRFELHSEYNSGLKKKDQVSEYTVWRWLMSLEKGGFLSIKTSNKFSVVTIDNWALYQGSDNDDEQQNEQQVSNKRATNEQQMSTNKNVKNKENEKNDEKDSCCSDDIESIFGLNEKQDPVPDTSDTDSEPMISVHEYRQKVAYKYLSRRGKGFYLTKIDEDEVDSYIVERIPLRVVLQGIDYSFDNFKPKHNRDEIKSLKYCSPVIFSLYAQQGTVPAAEASGAVPEVDAVPPGEKGKENVIDLLEQLKKMRGDTG</sequence>
<dbReference type="Proteomes" id="UP001154322">
    <property type="component" value="Unassembled WGS sequence"/>
</dbReference>
<protein>
    <submittedName>
        <fullName evidence="5">Uncharacterized protein</fullName>
    </submittedName>
</protein>
<evidence type="ECO:0000313" key="4">
    <source>
        <dbReference type="EMBL" id="CAH8248418.1"/>
    </source>
</evidence>
<name>A0ABN8UDZ4_9BACL</name>
<evidence type="ECO:0000313" key="2">
    <source>
        <dbReference type="EMBL" id="CAH8245684.1"/>
    </source>
</evidence>
<dbReference type="EMBL" id="CALYLO010000009">
    <property type="protein sequence ID" value="CAH8248418.1"/>
    <property type="molecule type" value="Genomic_DNA"/>
</dbReference>
<evidence type="ECO:0000313" key="6">
    <source>
        <dbReference type="Proteomes" id="UP001154322"/>
    </source>
</evidence>
<dbReference type="RefSeq" id="WP_261944914.1">
    <property type="nucleotide sequence ID" value="NZ_AP031286.1"/>
</dbReference>
<proteinExistence type="predicted"/>
<accession>A0ABN8UDZ4</accession>
<evidence type="ECO:0000256" key="1">
    <source>
        <dbReference type="SAM" id="MobiDB-lite"/>
    </source>
</evidence>
<reference evidence="5" key="1">
    <citation type="submission" date="2022-06" db="EMBL/GenBank/DDBJ databases">
        <authorList>
            <person name="Dietemann V."/>
            <person name="Ory F."/>
            <person name="Dainat B."/>
            <person name="Oberhansli S."/>
        </authorList>
    </citation>
    <scope>NUCLEOTIDE SEQUENCE</scope>
    <source>
        <strain evidence="5">Ena-SAMPLE-TAB-26-04-2022-14:26:32:270-5432</strain>
    </source>
</reference>
<dbReference type="EMBL" id="CALYLO010000004">
    <property type="protein sequence ID" value="CAH8246314.1"/>
    <property type="molecule type" value="Genomic_DNA"/>
</dbReference>
<comment type="caution">
    <text evidence="5">The sequence shown here is derived from an EMBL/GenBank/DDBJ whole genome shotgun (WGS) entry which is preliminary data.</text>
</comment>
<keyword evidence="6" id="KW-1185">Reference proteome</keyword>
<evidence type="ECO:0000313" key="5">
    <source>
        <dbReference type="EMBL" id="CAH8249450.1"/>
    </source>
</evidence>